<keyword evidence="7" id="KW-0676">Redox-active center</keyword>
<dbReference type="Pfam" id="PF07992">
    <property type="entry name" value="Pyr_redox_2"/>
    <property type="match status" value="1"/>
</dbReference>
<dbReference type="RefSeq" id="WP_094689568.1">
    <property type="nucleotide sequence ID" value="NZ_JACBYZ010000001.1"/>
</dbReference>
<keyword evidence="3" id="KW-0285">Flavoprotein</keyword>
<dbReference type="Gene3D" id="3.30.390.30">
    <property type="match status" value="1"/>
</dbReference>
<dbReference type="Pfam" id="PF02852">
    <property type="entry name" value="Pyr_redox_dim"/>
    <property type="match status" value="1"/>
</dbReference>
<protein>
    <recommendedName>
        <fullName evidence="9">NADH oxidase</fullName>
        <ecNumber evidence="8">1.6.3.4</ecNumber>
    </recommendedName>
</protein>
<evidence type="ECO:0000256" key="6">
    <source>
        <dbReference type="ARBA" id="ARBA00023027"/>
    </source>
</evidence>
<gene>
    <name evidence="13" type="ORF">AEAE_0476</name>
</gene>
<sequence length="449" mass="49281">MGQKVIVIGANHAGISATTHVLDLDKDAQVHVFDADKYMSFLACGMALWIGNQISTGDGLFYSSREQLEAAGAKVSTETEITGIDYEKKTVTYKTKDGEEGSESYDKLVLATGSSPIIPRLPGIDLPYVQRAKQYEDAQKAVEQLKHDDSVKTVTVVGAGYIGAELAEAYQRAGKKVILIDALDRILGTHFDRDFSEVMADRMRSKGIEIHLGELVQRFEGEDRVRSVVTNKGTYDTDLVIMCIGFRPNTSLARGHLQLFRNGAILVDKHQRTSDPDVYAVGDCATTFDNSIQATSYIALATNAVRSGMIAGMNIAGRDIESCGVEGSSGLCLFDLKMVCTGQTVETAAQSGIQAEQVDLTDTQKPAFMNEVGENPEVKIRIVYRRDNHEVIGAQLMSEYDMSATIHMFSLAIQERVTIEKIALSDIFFMPHFNQPHSYINEAALQALR</sequence>
<comment type="catalytic activity">
    <reaction evidence="10">
        <text>2 NADH + O2 + 2 H(+) = 2 NAD(+) + 2 H2O</text>
        <dbReference type="Rhea" id="RHEA:37799"/>
        <dbReference type="ChEBI" id="CHEBI:15377"/>
        <dbReference type="ChEBI" id="CHEBI:15378"/>
        <dbReference type="ChEBI" id="CHEBI:15379"/>
        <dbReference type="ChEBI" id="CHEBI:57540"/>
        <dbReference type="ChEBI" id="CHEBI:57945"/>
        <dbReference type="EC" id="1.6.3.4"/>
    </reaction>
</comment>
<dbReference type="AlphaFoldDB" id="A0A261FA68"/>
<dbReference type="GO" id="GO:0016491">
    <property type="term" value="F:oxidoreductase activity"/>
    <property type="evidence" value="ECO:0007669"/>
    <property type="project" value="UniProtKB-KW"/>
</dbReference>
<comment type="similarity">
    <text evidence="2">Belongs to the class-III pyridine nucleotide-disulfide oxidoreductase family.</text>
</comment>
<evidence type="ECO:0000259" key="12">
    <source>
        <dbReference type="Pfam" id="PF07992"/>
    </source>
</evidence>
<dbReference type="InterPro" id="IPR050260">
    <property type="entry name" value="FAD-bd_OxRdtase"/>
</dbReference>
<keyword evidence="14" id="KW-1185">Reference proteome</keyword>
<evidence type="ECO:0000256" key="1">
    <source>
        <dbReference type="ARBA" id="ARBA00001974"/>
    </source>
</evidence>
<dbReference type="EC" id="1.6.3.4" evidence="8"/>
<evidence type="ECO:0000256" key="4">
    <source>
        <dbReference type="ARBA" id="ARBA00022827"/>
    </source>
</evidence>
<dbReference type="InterPro" id="IPR058076">
    <property type="entry name" value="NOXase"/>
</dbReference>
<accession>A0A261FA68</accession>
<dbReference type="EMBL" id="MWWU01000002">
    <property type="protein sequence ID" value="OZG55988.1"/>
    <property type="molecule type" value="Genomic_DNA"/>
</dbReference>
<evidence type="ECO:0000256" key="7">
    <source>
        <dbReference type="ARBA" id="ARBA00023284"/>
    </source>
</evidence>
<dbReference type="PRINTS" id="PR00368">
    <property type="entry name" value="FADPNR"/>
</dbReference>
<evidence type="ECO:0000313" key="14">
    <source>
        <dbReference type="Proteomes" id="UP000228976"/>
    </source>
</evidence>
<evidence type="ECO:0000256" key="5">
    <source>
        <dbReference type="ARBA" id="ARBA00023002"/>
    </source>
</evidence>
<feature type="domain" description="Pyridine nucleotide-disulphide oxidoreductase dimerisation" evidence="11">
    <location>
        <begin position="331"/>
        <end position="434"/>
    </location>
</feature>
<dbReference type="OrthoDB" id="9802028at2"/>
<dbReference type="InterPro" id="IPR004099">
    <property type="entry name" value="Pyr_nucl-diS_OxRdtase_dimer"/>
</dbReference>
<comment type="caution">
    <text evidence="13">The sequence shown here is derived from an EMBL/GenBank/DDBJ whole genome shotgun (WGS) entry which is preliminary data.</text>
</comment>
<dbReference type="NCBIfam" id="NF046103">
    <property type="entry name" value="NOXase_Strep"/>
    <property type="match status" value="1"/>
</dbReference>
<dbReference type="PANTHER" id="PTHR43429:SF1">
    <property type="entry name" value="NAD(P)H SULFUR OXIDOREDUCTASE (COA-DEPENDENT)"/>
    <property type="match status" value="1"/>
</dbReference>
<dbReference type="SUPFAM" id="SSF55424">
    <property type="entry name" value="FAD/NAD-linked reductases, dimerisation (C-terminal) domain"/>
    <property type="match status" value="1"/>
</dbReference>
<evidence type="ECO:0000259" key="11">
    <source>
        <dbReference type="Pfam" id="PF02852"/>
    </source>
</evidence>
<dbReference type="InterPro" id="IPR036188">
    <property type="entry name" value="FAD/NAD-bd_sf"/>
</dbReference>
<comment type="cofactor">
    <cofactor evidence="1">
        <name>FAD</name>
        <dbReference type="ChEBI" id="CHEBI:57692"/>
    </cofactor>
</comment>
<dbReference type="Gene3D" id="3.50.50.60">
    <property type="entry name" value="FAD/NAD(P)-binding domain"/>
    <property type="match status" value="2"/>
</dbReference>
<keyword evidence="5" id="KW-0560">Oxidoreductase</keyword>
<dbReference type="PRINTS" id="PR00411">
    <property type="entry name" value="PNDRDTASEI"/>
</dbReference>
<proteinExistence type="inferred from homology"/>
<organism evidence="13 14">
    <name type="scientific">Aeriscardovia aeriphila</name>
    <dbReference type="NCBI Taxonomy" id="218139"/>
    <lineage>
        <taxon>Bacteria</taxon>
        <taxon>Bacillati</taxon>
        <taxon>Actinomycetota</taxon>
        <taxon>Actinomycetes</taxon>
        <taxon>Bifidobacteriales</taxon>
        <taxon>Bifidobacteriaceae</taxon>
        <taxon>Aeriscardovia</taxon>
    </lineage>
</organism>
<evidence type="ECO:0000256" key="8">
    <source>
        <dbReference type="ARBA" id="ARBA00039092"/>
    </source>
</evidence>
<name>A0A261FA68_9BIFI</name>
<dbReference type="InterPro" id="IPR023753">
    <property type="entry name" value="FAD/NAD-binding_dom"/>
</dbReference>
<dbReference type="InterPro" id="IPR016156">
    <property type="entry name" value="FAD/NAD-linked_Rdtase_dimer_sf"/>
</dbReference>
<reference evidence="13 14" key="1">
    <citation type="journal article" date="2017" name="BMC Genomics">
        <title>Comparative genomic and phylogenomic analyses of the Bifidobacteriaceae family.</title>
        <authorList>
            <person name="Lugli G.A."/>
            <person name="Milani C."/>
            <person name="Turroni F."/>
            <person name="Duranti S."/>
            <person name="Mancabelli L."/>
            <person name="Mangifesta M."/>
            <person name="Ferrario C."/>
            <person name="Modesto M."/>
            <person name="Mattarelli P."/>
            <person name="Jiri K."/>
            <person name="van Sinderen D."/>
            <person name="Ventura M."/>
        </authorList>
    </citation>
    <scope>NUCLEOTIDE SEQUENCE [LARGE SCALE GENOMIC DNA]</scope>
    <source>
        <strain evidence="13 14">LMG 21773</strain>
    </source>
</reference>
<dbReference type="Proteomes" id="UP000228976">
    <property type="component" value="Unassembled WGS sequence"/>
</dbReference>
<keyword evidence="6" id="KW-0520">NAD</keyword>
<dbReference type="PANTHER" id="PTHR43429">
    <property type="entry name" value="PYRIDINE NUCLEOTIDE-DISULFIDE OXIDOREDUCTASE DOMAIN-CONTAINING"/>
    <property type="match status" value="1"/>
</dbReference>
<evidence type="ECO:0000313" key="13">
    <source>
        <dbReference type="EMBL" id="OZG55988.1"/>
    </source>
</evidence>
<evidence type="ECO:0000256" key="3">
    <source>
        <dbReference type="ARBA" id="ARBA00022630"/>
    </source>
</evidence>
<evidence type="ECO:0000256" key="10">
    <source>
        <dbReference type="ARBA" id="ARBA00047360"/>
    </source>
</evidence>
<dbReference type="SUPFAM" id="SSF51905">
    <property type="entry name" value="FAD/NAD(P)-binding domain"/>
    <property type="match status" value="1"/>
</dbReference>
<keyword evidence="4" id="KW-0274">FAD</keyword>
<evidence type="ECO:0000256" key="9">
    <source>
        <dbReference type="ARBA" id="ARBA00039201"/>
    </source>
</evidence>
<evidence type="ECO:0000256" key="2">
    <source>
        <dbReference type="ARBA" id="ARBA00009130"/>
    </source>
</evidence>
<feature type="domain" description="FAD/NAD(P)-binding" evidence="12">
    <location>
        <begin position="4"/>
        <end position="308"/>
    </location>
</feature>